<dbReference type="SUPFAM" id="SSF50447">
    <property type="entry name" value="Translation proteins"/>
    <property type="match status" value="1"/>
</dbReference>
<dbReference type="Proteomes" id="UP000064137">
    <property type="component" value="Chromosome"/>
</dbReference>
<dbReference type="EMBL" id="CP013987">
    <property type="protein sequence ID" value="ALZ82929.1"/>
    <property type="molecule type" value="Genomic_DNA"/>
</dbReference>
<dbReference type="GO" id="GO:0000166">
    <property type="term" value="F:nucleotide binding"/>
    <property type="evidence" value="ECO:0007669"/>
    <property type="project" value="InterPro"/>
</dbReference>
<dbReference type="PANTHER" id="PTHR43462">
    <property type="entry name" value="ALANYL-TRNA EDITING PROTEIN"/>
    <property type="match status" value="1"/>
</dbReference>
<dbReference type="OrthoDB" id="9812949at2"/>
<dbReference type="SUPFAM" id="SSF55186">
    <property type="entry name" value="ThrRS/AlaRS common domain"/>
    <property type="match status" value="1"/>
</dbReference>
<reference evidence="1 2" key="1">
    <citation type="submission" date="2016-01" db="EMBL/GenBank/DDBJ databases">
        <title>Annotation of Pseudomonas oryzihabitans USDA-ARS-USMARC-56511.</title>
        <authorList>
            <person name="Harhay G.P."/>
            <person name="Harhay D.M."/>
            <person name="Smith T.P.L."/>
            <person name="Bono J.L."/>
            <person name="Heaton M.P."/>
            <person name="Clawson M.L."/>
            <person name="Chitko-Mckown C.G."/>
            <person name="Capik S.F."/>
            <person name="DeDonder K.D."/>
            <person name="Apley M.D."/>
            <person name="Lubbers B.V."/>
            <person name="White B.J."/>
            <person name="Larson R.L."/>
        </authorList>
    </citation>
    <scope>NUCLEOTIDE SEQUENCE [LARGE SCALE GENOMIC DNA]</scope>
    <source>
        <strain evidence="1 2">USDA-ARS-USMARC-56511</strain>
    </source>
</reference>
<dbReference type="Gene3D" id="3.30.980.10">
    <property type="entry name" value="Threonyl-trna Synthetase, Chain A, domain 2"/>
    <property type="match status" value="1"/>
</dbReference>
<evidence type="ECO:0008006" key="3">
    <source>
        <dbReference type="Google" id="ProtNLM"/>
    </source>
</evidence>
<accession>A0A0U4NW83</accession>
<dbReference type="InterPro" id="IPR018163">
    <property type="entry name" value="Thr/Ala-tRNA-synth_IIc_edit"/>
</dbReference>
<dbReference type="AlphaFoldDB" id="A0A0U4NW83"/>
<evidence type="ECO:0000313" key="1">
    <source>
        <dbReference type="EMBL" id="ALZ82929.1"/>
    </source>
</evidence>
<proteinExistence type="predicted"/>
<dbReference type="PANTHER" id="PTHR43462:SF2">
    <property type="entry name" value="THREONYL AND ALANYL TRNA SYNTHETASE SECOND ADDITIONAL DOMAIN-CONTAINING PROTEIN"/>
    <property type="match status" value="1"/>
</dbReference>
<name>A0A0U4NW83_9PSED</name>
<dbReference type="KEGG" id="por:APT59_01415"/>
<protein>
    <recommendedName>
        <fullName evidence="3">Alanyl-tRNA editing protein</fullName>
    </recommendedName>
</protein>
<dbReference type="InterPro" id="IPR051335">
    <property type="entry name" value="Alanyl-tRNA_Editing_Enzymes"/>
</dbReference>
<dbReference type="RefSeq" id="WP_059313224.1">
    <property type="nucleotide sequence ID" value="NZ_CP013987.1"/>
</dbReference>
<gene>
    <name evidence="1" type="ORF">APT59_01415</name>
</gene>
<organism evidence="1 2">
    <name type="scientific">Pseudomonas oryzihabitans</name>
    <dbReference type="NCBI Taxonomy" id="47885"/>
    <lineage>
        <taxon>Bacteria</taxon>
        <taxon>Pseudomonadati</taxon>
        <taxon>Pseudomonadota</taxon>
        <taxon>Gammaproteobacteria</taxon>
        <taxon>Pseudomonadales</taxon>
        <taxon>Pseudomonadaceae</taxon>
        <taxon>Pseudomonas</taxon>
    </lineage>
</organism>
<evidence type="ECO:0000313" key="2">
    <source>
        <dbReference type="Proteomes" id="UP000064137"/>
    </source>
</evidence>
<dbReference type="InterPro" id="IPR009000">
    <property type="entry name" value="Transl_B-barrel_sf"/>
</dbReference>
<sequence length="212" mass="23153">MTERLYFLSDSLIAEVEVHACSAAEEGYVVELRATPFHPQGGGQPSDTGWIGTAEVTRVVQDGERILHHTNRALPPGRVLARVDEARRQLHSRLHSAGHLLGHIGETHGWKPVKAHHWPGEGRIEFVPGEETVALDAESLQAHFDALVEEDLPLQIEVQADGQRQVRFGEDVARYACGGTHVRSLRAVGALSALGVKEKKGRLLVSYDMAGA</sequence>
<dbReference type="Gene3D" id="2.40.30.130">
    <property type="match status" value="1"/>
</dbReference>